<dbReference type="SMART" id="SM00849">
    <property type="entry name" value="Lactamase_B"/>
    <property type="match status" value="1"/>
</dbReference>
<dbReference type="EMBL" id="SOZD01000001">
    <property type="protein sequence ID" value="TFF27503.1"/>
    <property type="molecule type" value="Genomic_DNA"/>
</dbReference>
<dbReference type="Gene3D" id="3.60.15.10">
    <property type="entry name" value="Ribonuclease Z/Hydroxyacylglutathione hydrolase-like"/>
    <property type="match status" value="1"/>
</dbReference>
<dbReference type="PANTHER" id="PTHR42663:SF6">
    <property type="entry name" value="HYDROLASE C777.06C-RELATED"/>
    <property type="match status" value="1"/>
</dbReference>
<dbReference type="InterPro" id="IPR001279">
    <property type="entry name" value="Metallo-B-lactamas"/>
</dbReference>
<dbReference type="SUPFAM" id="SSF56281">
    <property type="entry name" value="Metallo-hydrolase/oxidoreductase"/>
    <property type="match status" value="1"/>
</dbReference>
<accession>A0A4Y8RU77</accession>
<dbReference type="InterPro" id="IPR036866">
    <property type="entry name" value="RibonucZ/Hydroxyglut_hydro"/>
</dbReference>
<dbReference type="OrthoDB" id="9781189at2"/>
<evidence type="ECO:0000313" key="3">
    <source>
        <dbReference type="Proteomes" id="UP000298179"/>
    </source>
</evidence>
<dbReference type="Pfam" id="PF12706">
    <property type="entry name" value="Lactamase_B_2"/>
    <property type="match status" value="1"/>
</dbReference>
<dbReference type="AlphaFoldDB" id="A0A4Y8RU77"/>
<feature type="domain" description="Metallo-beta-lactamase" evidence="1">
    <location>
        <begin position="38"/>
        <end position="215"/>
    </location>
</feature>
<reference evidence="2 3" key="1">
    <citation type="submission" date="2019-03" db="EMBL/GenBank/DDBJ databases">
        <title>Jiella endophytica sp. nov., a novel endophytic bacterium isolated from root of Ficus microcarpa Linn. f.</title>
        <authorList>
            <person name="Tuo L."/>
        </authorList>
    </citation>
    <scope>NUCLEOTIDE SEQUENCE [LARGE SCALE GENOMIC DNA]</scope>
    <source>
        <strain evidence="2 3">CBS5Q-3</strain>
    </source>
</reference>
<dbReference type="Proteomes" id="UP000298179">
    <property type="component" value="Unassembled WGS sequence"/>
</dbReference>
<keyword evidence="2" id="KW-0378">Hydrolase</keyword>
<dbReference type="PANTHER" id="PTHR42663">
    <property type="entry name" value="HYDROLASE C777.06C-RELATED-RELATED"/>
    <property type="match status" value="1"/>
</dbReference>
<organism evidence="2 3">
    <name type="scientific">Jiella endophytica</name>
    <dbReference type="NCBI Taxonomy" id="2558362"/>
    <lineage>
        <taxon>Bacteria</taxon>
        <taxon>Pseudomonadati</taxon>
        <taxon>Pseudomonadota</taxon>
        <taxon>Alphaproteobacteria</taxon>
        <taxon>Hyphomicrobiales</taxon>
        <taxon>Aurantimonadaceae</taxon>
        <taxon>Jiella</taxon>
    </lineage>
</organism>
<dbReference type="CDD" id="cd16279">
    <property type="entry name" value="metallo-hydrolase-like_MBL-fold"/>
    <property type="match status" value="1"/>
</dbReference>
<dbReference type="GO" id="GO:0016787">
    <property type="term" value="F:hydrolase activity"/>
    <property type="evidence" value="ECO:0007669"/>
    <property type="project" value="UniProtKB-KW"/>
</dbReference>
<comment type="caution">
    <text evidence="2">The sequence shown here is derived from an EMBL/GenBank/DDBJ whole genome shotgun (WGS) entry which is preliminary data.</text>
</comment>
<gene>
    <name evidence="2" type="ORF">E3C22_03325</name>
</gene>
<protein>
    <submittedName>
        <fullName evidence="2">MBL fold metallo-hydrolase</fullName>
    </submittedName>
</protein>
<evidence type="ECO:0000259" key="1">
    <source>
        <dbReference type="SMART" id="SM00849"/>
    </source>
</evidence>
<keyword evidence="3" id="KW-1185">Reference proteome</keyword>
<proteinExistence type="predicted"/>
<name>A0A4Y8RU77_9HYPH</name>
<sequence>MADRLRLTILGCSSSPGVPRINGDWGACDPDNPRNRRLRAAALVERIGPDGTTSVALDCGPDFRAQMLAAKVQRLDAVLLTHAHADHIHGIDDLRGFMLAQKTRIPVHADDATYERVYEAFRYCFETPKGSDYPPIIRRVEMNAGAPFDVEGPGGAMHVQPYRQTHGSIHSLGFRIGPLVYATDVSDFPDAAIEAIRGAEHIVIDCLQYRPHPSHLSVDQALGWIDRLGVPQATLTHMHTPLDYATLSGELPDHVRPGYDGLVIELPLE</sequence>
<evidence type="ECO:0000313" key="2">
    <source>
        <dbReference type="EMBL" id="TFF27503.1"/>
    </source>
</evidence>
<dbReference type="RefSeq" id="WP_134760178.1">
    <property type="nucleotide sequence ID" value="NZ_SOZD01000001.1"/>
</dbReference>